<dbReference type="InterPro" id="IPR020846">
    <property type="entry name" value="MFS_dom"/>
</dbReference>
<dbReference type="GO" id="GO:0022857">
    <property type="term" value="F:transmembrane transporter activity"/>
    <property type="evidence" value="ECO:0007669"/>
    <property type="project" value="InterPro"/>
</dbReference>
<feature type="transmembrane region" description="Helical" evidence="5">
    <location>
        <begin position="282"/>
        <end position="300"/>
    </location>
</feature>
<organism evidence="7 8">
    <name type="scientific">Flaviflexus ciconiae</name>
    <dbReference type="NCBI Taxonomy" id="2496867"/>
    <lineage>
        <taxon>Bacteria</taxon>
        <taxon>Bacillati</taxon>
        <taxon>Actinomycetota</taxon>
        <taxon>Actinomycetes</taxon>
        <taxon>Actinomycetales</taxon>
        <taxon>Actinomycetaceae</taxon>
        <taxon>Flaviflexus</taxon>
    </lineage>
</organism>
<evidence type="ECO:0000256" key="5">
    <source>
        <dbReference type="SAM" id="Phobius"/>
    </source>
</evidence>
<feature type="transmembrane region" description="Helical" evidence="5">
    <location>
        <begin position="371"/>
        <end position="392"/>
    </location>
</feature>
<sequence>MNVLSSFTSYKDLPRLWGGAFMPLAFVGRLPTSMIIIGVLTLVTSHHGIAAASISSAVLAIATGIGQPLIGKWTDGAGQRLPFLALGPVNAGTLVTLIAVTVAGLPFAVVLGACALVGLTTVPVGALMRIRWYPVARTPKALSTALSYETVADELNFVLGPAVVGILASTISPEAPLIVTAVIGITCITGLGLHRSTPQKVVDPDPTTVAPSLWKIIAIIWAALFSMLCLGSYFGSMQTATTAAAEIFGSTSYAGLIYAAMGAGAAITALGAVAIPERISQGTRIGISGIALTILVPIAPLTNDPWQLAGVLFVLGLFIGPASVAMFTLASRLAPKGGDGVAMTALGAANVGGVAIGAAAAGQLLKSELAYGFWVAAASAFVMGVIGFVAAAKHTRR</sequence>
<comment type="subcellular location">
    <subcellularLocation>
        <location evidence="1">Cell membrane</location>
        <topology evidence="1">Multi-pass membrane protein</topology>
    </subcellularLocation>
</comment>
<dbReference type="PROSITE" id="PS50850">
    <property type="entry name" value="MFS"/>
    <property type="match status" value="1"/>
</dbReference>
<dbReference type="InterPro" id="IPR036259">
    <property type="entry name" value="MFS_trans_sf"/>
</dbReference>
<keyword evidence="2 5" id="KW-0812">Transmembrane</keyword>
<feature type="transmembrane region" description="Helical" evidence="5">
    <location>
        <begin position="109"/>
        <end position="130"/>
    </location>
</feature>
<feature type="transmembrane region" description="Helical" evidence="5">
    <location>
        <begin position="21"/>
        <end position="43"/>
    </location>
</feature>
<dbReference type="Pfam" id="PF07690">
    <property type="entry name" value="MFS_1"/>
    <property type="match status" value="1"/>
</dbReference>
<keyword evidence="4 5" id="KW-0472">Membrane</keyword>
<name>A0A3Q9G2X2_9ACTO</name>
<reference evidence="7 8" key="1">
    <citation type="submission" date="2018-12" db="EMBL/GenBank/DDBJ databases">
        <title>Complete genome sequence of Flaviflexus sp. H23T48.</title>
        <authorList>
            <person name="Bae J.-W."/>
            <person name="Lee J.-Y."/>
        </authorList>
    </citation>
    <scope>NUCLEOTIDE SEQUENCE [LARGE SCALE GENOMIC DNA]</scope>
    <source>
        <strain evidence="7 8">H23T48</strain>
    </source>
</reference>
<keyword evidence="3 5" id="KW-1133">Transmembrane helix</keyword>
<dbReference type="PANTHER" id="PTHR23542">
    <property type="match status" value="1"/>
</dbReference>
<accession>A0A3Q9G2X2</accession>
<evidence type="ECO:0000256" key="3">
    <source>
        <dbReference type="ARBA" id="ARBA00022989"/>
    </source>
</evidence>
<evidence type="ECO:0000256" key="4">
    <source>
        <dbReference type="ARBA" id="ARBA00023136"/>
    </source>
</evidence>
<evidence type="ECO:0000313" key="7">
    <source>
        <dbReference type="EMBL" id="AZQ76334.1"/>
    </source>
</evidence>
<feature type="domain" description="Major facilitator superfamily (MFS) profile" evidence="6">
    <location>
        <begin position="219"/>
        <end position="397"/>
    </location>
</feature>
<dbReference type="SUPFAM" id="SSF103473">
    <property type="entry name" value="MFS general substrate transporter"/>
    <property type="match status" value="1"/>
</dbReference>
<evidence type="ECO:0000313" key="8">
    <source>
        <dbReference type="Proteomes" id="UP000280344"/>
    </source>
</evidence>
<evidence type="ECO:0000256" key="1">
    <source>
        <dbReference type="ARBA" id="ARBA00004651"/>
    </source>
</evidence>
<dbReference type="KEGG" id="flh:EJ997_02240"/>
<dbReference type="Proteomes" id="UP000280344">
    <property type="component" value="Chromosome"/>
</dbReference>
<feature type="transmembrane region" description="Helical" evidence="5">
    <location>
        <begin position="49"/>
        <end position="71"/>
    </location>
</feature>
<evidence type="ECO:0000256" key="2">
    <source>
        <dbReference type="ARBA" id="ARBA00022692"/>
    </source>
</evidence>
<feature type="transmembrane region" description="Helical" evidence="5">
    <location>
        <begin position="306"/>
        <end position="329"/>
    </location>
</feature>
<dbReference type="OrthoDB" id="9180256at2"/>
<feature type="transmembrane region" description="Helical" evidence="5">
    <location>
        <begin position="341"/>
        <end position="365"/>
    </location>
</feature>
<protein>
    <submittedName>
        <fullName evidence="7">MFS transporter</fullName>
    </submittedName>
</protein>
<proteinExistence type="predicted"/>
<feature type="transmembrane region" description="Helical" evidence="5">
    <location>
        <begin position="255"/>
        <end position="275"/>
    </location>
</feature>
<gene>
    <name evidence="7" type="ORF">EJ997_02240</name>
</gene>
<dbReference type="EMBL" id="CP034593">
    <property type="protein sequence ID" value="AZQ76334.1"/>
    <property type="molecule type" value="Genomic_DNA"/>
</dbReference>
<feature type="transmembrane region" description="Helical" evidence="5">
    <location>
        <begin position="213"/>
        <end position="235"/>
    </location>
</feature>
<evidence type="ECO:0000259" key="6">
    <source>
        <dbReference type="PROSITE" id="PS50850"/>
    </source>
</evidence>
<feature type="transmembrane region" description="Helical" evidence="5">
    <location>
        <begin position="83"/>
        <end position="103"/>
    </location>
</feature>
<keyword evidence="8" id="KW-1185">Reference proteome</keyword>
<dbReference type="PANTHER" id="PTHR23542:SF1">
    <property type="entry name" value="MAJOR FACILITATOR SUPERFAMILY (MFS) PROFILE DOMAIN-CONTAINING PROTEIN"/>
    <property type="match status" value="1"/>
</dbReference>
<dbReference type="Gene3D" id="1.20.1250.20">
    <property type="entry name" value="MFS general substrate transporter like domains"/>
    <property type="match status" value="1"/>
</dbReference>
<dbReference type="RefSeq" id="WP_126703143.1">
    <property type="nucleotide sequence ID" value="NZ_CP034593.1"/>
</dbReference>
<dbReference type="AlphaFoldDB" id="A0A3Q9G2X2"/>
<dbReference type="GO" id="GO:0005886">
    <property type="term" value="C:plasma membrane"/>
    <property type="evidence" value="ECO:0007669"/>
    <property type="project" value="UniProtKB-SubCell"/>
</dbReference>
<dbReference type="InterPro" id="IPR011701">
    <property type="entry name" value="MFS"/>
</dbReference>
<feature type="transmembrane region" description="Helical" evidence="5">
    <location>
        <begin position="175"/>
        <end position="193"/>
    </location>
</feature>